<dbReference type="AlphaFoldDB" id="A0A5N6HMY8"/>
<evidence type="ECO:0000256" key="5">
    <source>
        <dbReference type="ARBA" id="ARBA00023163"/>
    </source>
</evidence>
<dbReference type="GeneID" id="43668260"/>
<dbReference type="PANTHER" id="PTHR13215">
    <property type="entry name" value="RNA POLYMERASE II TRANSCRIPTIONAL COACTIVATOR"/>
    <property type="match status" value="1"/>
</dbReference>
<dbReference type="Pfam" id="PF02229">
    <property type="entry name" value="PC4"/>
    <property type="match status" value="1"/>
</dbReference>
<dbReference type="Gene3D" id="2.30.31.10">
    <property type="entry name" value="Transcriptional Coactivator Pc4, Chain A"/>
    <property type="match status" value="1"/>
</dbReference>
<sequence>MASGFRKRASGPGEIVNDEHPQLKRTKFTSSRSAAACDSDKRHTCVTGNIDANGDRYWEISKMRRVTISSFRGKTLVNIREYYEKDGQELPGKKGISLQIDQFASLLTLLPDIELTLKDLGVSIPRPDYAGGHSIPNEDHNEASDSGGNGLGASQLPRKNIEATSEEESEE</sequence>
<evidence type="ECO:0000313" key="8">
    <source>
        <dbReference type="EMBL" id="KAE8398329.1"/>
    </source>
</evidence>
<dbReference type="GO" id="GO:0060261">
    <property type="term" value="P:positive regulation of transcription initiation by RNA polymerase II"/>
    <property type="evidence" value="ECO:0007669"/>
    <property type="project" value="InterPro"/>
</dbReference>
<evidence type="ECO:0000256" key="7">
    <source>
        <dbReference type="SAM" id="MobiDB-lite"/>
    </source>
</evidence>
<reference evidence="8 9" key="1">
    <citation type="submission" date="2019-04" db="EMBL/GenBank/DDBJ databases">
        <authorList>
            <consortium name="DOE Joint Genome Institute"/>
            <person name="Mondo S."/>
            <person name="Kjaerbolling I."/>
            <person name="Vesth T."/>
            <person name="Frisvad J.C."/>
            <person name="Nybo J.L."/>
            <person name="Theobald S."/>
            <person name="Kildgaard S."/>
            <person name="Isbrandt T."/>
            <person name="Kuo A."/>
            <person name="Sato A."/>
            <person name="Lyhne E.K."/>
            <person name="Kogle M.E."/>
            <person name="Wiebenga A."/>
            <person name="Kun R.S."/>
            <person name="Lubbers R.J."/>
            <person name="Makela M.R."/>
            <person name="Barry K."/>
            <person name="Chovatia M."/>
            <person name="Clum A."/>
            <person name="Daum C."/>
            <person name="Haridas S."/>
            <person name="He G."/>
            <person name="LaButti K."/>
            <person name="Lipzen A."/>
            <person name="Riley R."/>
            <person name="Salamov A."/>
            <person name="Simmons B.A."/>
            <person name="Magnuson J.K."/>
            <person name="Henrissat B."/>
            <person name="Mortensen U.H."/>
            <person name="Larsen T.O."/>
            <person name="Devries R.P."/>
            <person name="Grigoriev I.V."/>
            <person name="Machida M."/>
            <person name="Baker S.E."/>
            <person name="Andersen M.R."/>
            <person name="Cantor M.N."/>
            <person name="Hua S.X."/>
        </authorList>
    </citation>
    <scope>NUCLEOTIDE SEQUENCE [LARGE SCALE GENOMIC DNA]</scope>
    <source>
        <strain evidence="8 9">CBS 119388</strain>
    </source>
</reference>
<dbReference type="GO" id="GO:0003713">
    <property type="term" value="F:transcription coactivator activity"/>
    <property type="evidence" value="ECO:0007669"/>
    <property type="project" value="InterPro"/>
</dbReference>
<organism evidence="8 9">
    <name type="scientific">Aspergillus pseudonomiae</name>
    <dbReference type="NCBI Taxonomy" id="1506151"/>
    <lineage>
        <taxon>Eukaryota</taxon>
        <taxon>Fungi</taxon>
        <taxon>Dikarya</taxon>
        <taxon>Ascomycota</taxon>
        <taxon>Pezizomycotina</taxon>
        <taxon>Eurotiomycetes</taxon>
        <taxon>Eurotiomycetidae</taxon>
        <taxon>Eurotiales</taxon>
        <taxon>Aspergillaceae</taxon>
        <taxon>Aspergillus</taxon>
        <taxon>Aspergillus subgen. Circumdati</taxon>
    </lineage>
</organism>
<dbReference type="OrthoDB" id="2505440at2759"/>
<dbReference type="GO" id="GO:0005634">
    <property type="term" value="C:nucleus"/>
    <property type="evidence" value="ECO:0007669"/>
    <property type="project" value="UniProtKB-SubCell"/>
</dbReference>
<feature type="region of interest" description="Disordered" evidence="7">
    <location>
        <begin position="1"/>
        <end position="31"/>
    </location>
</feature>
<dbReference type="InterPro" id="IPR003173">
    <property type="entry name" value="PC4_C"/>
</dbReference>
<keyword evidence="6" id="KW-0539">Nucleus</keyword>
<dbReference type="InterPro" id="IPR045125">
    <property type="entry name" value="Sub1/Tcp4-like"/>
</dbReference>
<evidence type="ECO:0000256" key="4">
    <source>
        <dbReference type="ARBA" id="ARBA00023125"/>
    </source>
</evidence>
<dbReference type="RefSeq" id="XP_031935648.1">
    <property type="nucleotide sequence ID" value="XM_032083569.1"/>
</dbReference>
<feature type="region of interest" description="Disordered" evidence="7">
    <location>
        <begin position="131"/>
        <end position="171"/>
    </location>
</feature>
<comment type="similarity">
    <text evidence="2">Belongs to the transcriptional coactivator PC4 family.</text>
</comment>
<evidence type="ECO:0000256" key="1">
    <source>
        <dbReference type="ARBA" id="ARBA00004123"/>
    </source>
</evidence>
<name>A0A5N6HMY8_9EURO</name>
<evidence type="ECO:0000256" key="6">
    <source>
        <dbReference type="ARBA" id="ARBA00023242"/>
    </source>
</evidence>
<protein>
    <submittedName>
        <fullName evidence="8">Transcriptional Coactivator p15-domain-containing protein</fullName>
    </submittedName>
</protein>
<evidence type="ECO:0000313" key="9">
    <source>
        <dbReference type="Proteomes" id="UP000325579"/>
    </source>
</evidence>
<proteinExistence type="inferred from homology"/>
<dbReference type="SUPFAM" id="SSF54447">
    <property type="entry name" value="ssDNA-binding transcriptional regulator domain"/>
    <property type="match status" value="1"/>
</dbReference>
<keyword evidence="5" id="KW-0804">Transcription</keyword>
<keyword evidence="9" id="KW-1185">Reference proteome</keyword>
<dbReference type="Proteomes" id="UP000325579">
    <property type="component" value="Unassembled WGS sequence"/>
</dbReference>
<dbReference type="EMBL" id="ML736860">
    <property type="protein sequence ID" value="KAE8398329.1"/>
    <property type="molecule type" value="Genomic_DNA"/>
</dbReference>
<dbReference type="InterPro" id="IPR009044">
    <property type="entry name" value="ssDNA-bd_transcriptional_reg"/>
</dbReference>
<gene>
    <name evidence="8" type="ORF">BDV37DRAFT_263527</name>
</gene>
<accession>A0A5N6HMY8</accession>
<accession>A0A5N7CWI9</accession>
<keyword evidence="4" id="KW-0238">DNA-binding</keyword>
<evidence type="ECO:0000256" key="3">
    <source>
        <dbReference type="ARBA" id="ARBA00023015"/>
    </source>
</evidence>
<keyword evidence="3" id="KW-0805">Transcription regulation</keyword>
<evidence type="ECO:0000256" key="2">
    <source>
        <dbReference type="ARBA" id="ARBA00009001"/>
    </source>
</evidence>
<dbReference type="GO" id="GO:0003677">
    <property type="term" value="F:DNA binding"/>
    <property type="evidence" value="ECO:0007669"/>
    <property type="project" value="UniProtKB-KW"/>
</dbReference>
<comment type="subcellular location">
    <subcellularLocation>
        <location evidence="1">Nucleus</location>
    </subcellularLocation>
</comment>